<accession>A0A1B7N1R7</accession>
<name>A0A1B7N1R7_9AGAM</name>
<dbReference type="Proteomes" id="UP000092154">
    <property type="component" value="Unassembled WGS sequence"/>
</dbReference>
<evidence type="ECO:0000313" key="1">
    <source>
        <dbReference type="EMBL" id="OAX38809.1"/>
    </source>
</evidence>
<reference evidence="1 2" key="1">
    <citation type="submission" date="2016-06" db="EMBL/GenBank/DDBJ databases">
        <title>Comparative genomics of the ectomycorrhizal sister species Rhizopogon vinicolor and Rhizopogon vesiculosus (Basidiomycota: Boletales) reveals a divergence of the mating type B locus.</title>
        <authorList>
            <consortium name="DOE Joint Genome Institute"/>
            <person name="Mujic A.B."/>
            <person name="Kuo A."/>
            <person name="Tritt A."/>
            <person name="Lipzen A."/>
            <person name="Chen C."/>
            <person name="Johnson J."/>
            <person name="Sharma A."/>
            <person name="Barry K."/>
            <person name="Grigoriev I.V."/>
            <person name="Spatafora J.W."/>
        </authorList>
    </citation>
    <scope>NUCLEOTIDE SEQUENCE [LARGE SCALE GENOMIC DNA]</scope>
    <source>
        <strain evidence="1 2">AM-OR11-026</strain>
    </source>
</reference>
<organism evidence="1 2">
    <name type="scientific">Rhizopogon vinicolor AM-OR11-026</name>
    <dbReference type="NCBI Taxonomy" id="1314800"/>
    <lineage>
        <taxon>Eukaryota</taxon>
        <taxon>Fungi</taxon>
        <taxon>Dikarya</taxon>
        <taxon>Basidiomycota</taxon>
        <taxon>Agaricomycotina</taxon>
        <taxon>Agaricomycetes</taxon>
        <taxon>Agaricomycetidae</taxon>
        <taxon>Boletales</taxon>
        <taxon>Suillineae</taxon>
        <taxon>Rhizopogonaceae</taxon>
        <taxon>Rhizopogon</taxon>
    </lineage>
</organism>
<keyword evidence="2" id="KW-1185">Reference proteome</keyword>
<proteinExistence type="predicted"/>
<dbReference type="OrthoDB" id="3225650at2759"/>
<protein>
    <submittedName>
        <fullName evidence="1">Uncharacterized protein</fullName>
    </submittedName>
</protein>
<dbReference type="AlphaFoldDB" id="A0A1B7N1R7"/>
<sequence>MQSSGADTNHQRPDNFDNNFDALIDLLASDDIHDIVVAPSGPSHSSRVHLRDASGKLDFDKIRLMFVKQNLGTGVSDDTAQTHGLLAQRESDLQDALSGGDLSRSVSPSSQFLSAGRVRNHVCPRPILLHHWINMFKICTHKHRSL</sequence>
<dbReference type="InParanoid" id="A0A1B7N1R7"/>
<dbReference type="EMBL" id="KV448276">
    <property type="protein sequence ID" value="OAX38809.1"/>
    <property type="molecule type" value="Genomic_DNA"/>
</dbReference>
<evidence type="ECO:0000313" key="2">
    <source>
        <dbReference type="Proteomes" id="UP000092154"/>
    </source>
</evidence>
<gene>
    <name evidence="1" type="ORF">K503DRAFT_133757</name>
</gene>